<feature type="region of interest" description="Disordered" evidence="1">
    <location>
        <begin position="52"/>
        <end position="97"/>
    </location>
</feature>
<evidence type="ECO:0000256" key="1">
    <source>
        <dbReference type="SAM" id="MobiDB-lite"/>
    </source>
</evidence>
<keyword evidence="3" id="KW-1185">Reference proteome</keyword>
<organism evidence="2 3">
    <name type="scientific">Lysinibacillus parviboronicapiens</name>
    <dbReference type="NCBI Taxonomy" id="436516"/>
    <lineage>
        <taxon>Bacteria</taxon>
        <taxon>Bacillati</taxon>
        <taxon>Bacillota</taxon>
        <taxon>Bacilli</taxon>
        <taxon>Bacillales</taxon>
        <taxon>Bacillaceae</taxon>
        <taxon>Lysinibacillus</taxon>
    </lineage>
</organism>
<evidence type="ECO:0000313" key="3">
    <source>
        <dbReference type="Proteomes" id="UP001549363"/>
    </source>
</evidence>
<comment type="caution">
    <text evidence="2">The sequence shown here is derived from an EMBL/GenBank/DDBJ whole genome shotgun (WGS) entry which is preliminary data.</text>
</comment>
<reference evidence="2 3" key="1">
    <citation type="submission" date="2024-06" db="EMBL/GenBank/DDBJ databases">
        <title>Sorghum-associated microbial communities from plants grown in Nebraska, USA.</title>
        <authorList>
            <person name="Schachtman D."/>
        </authorList>
    </citation>
    <scope>NUCLEOTIDE SEQUENCE [LARGE SCALE GENOMIC DNA]</scope>
    <source>
        <strain evidence="2 3">736</strain>
    </source>
</reference>
<dbReference type="EMBL" id="JBEPSB010000002">
    <property type="protein sequence ID" value="MET4559634.1"/>
    <property type="molecule type" value="Genomic_DNA"/>
</dbReference>
<dbReference type="Proteomes" id="UP001549363">
    <property type="component" value="Unassembled WGS sequence"/>
</dbReference>
<feature type="compositionally biased region" description="Low complexity" evidence="1">
    <location>
        <begin position="52"/>
        <end position="83"/>
    </location>
</feature>
<sequence>MRFLTWGAIGAAIFGVARGLQNGTFQQFTKNISNKLNLQNAQQMMQPLQQMAQPMQQMTQPLQQMNQSSQQQTNQSSQQMKQPLQSVANNLTGNSSK</sequence>
<accession>A0ABV2PFA1</accession>
<evidence type="ECO:0000313" key="2">
    <source>
        <dbReference type="EMBL" id="MET4559634.1"/>
    </source>
</evidence>
<name>A0ABV2PFA1_9BACI</name>
<dbReference type="RefSeq" id="WP_354470976.1">
    <property type="nucleotide sequence ID" value="NZ_JBEPSB010000002.1"/>
</dbReference>
<protein>
    <submittedName>
        <fullName evidence="2">Uncharacterized protein YoxC</fullName>
    </submittedName>
</protein>
<feature type="compositionally biased region" description="Polar residues" evidence="1">
    <location>
        <begin position="84"/>
        <end position="97"/>
    </location>
</feature>
<proteinExistence type="predicted"/>
<gene>
    <name evidence="2" type="ORF">ABIA69_000777</name>
</gene>